<name>A0AAP2GHU2_9BACT</name>
<dbReference type="InterPro" id="IPR038461">
    <property type="entry name" value="Schlafen_AlbA_2_dom_sf"/>
</dbReference>
<protein>
    <submittedName>
        <fullName evidence="2">DNA binding domain-containing protein</fullName>
    </submittedName>
</protein>
<organism evidence="2 3">
    <name type="scientific">Dawidia soli</name>
    <dbReference type="NCBI Taxonomy" id="2782352"/>
    <lineage>
        <taxon>Bacteria</taxon>
        <taxon>Pseudomonadati</taxon>
        <taxon>Bacteroidota</taxon>
        <taxon>Cytophagia</taxon>
        <taxon>Cytophagales</taxon>
        <taxon>Chryseotaleaceae</taxon>
        <taxon>Dawidia</taxon>
    </lineage>
</organism>
<dbReference type="PANTHER" id="PTHR30595">
    <property type="entry name" value="GLPR-RELATED TRANSCRIPTIONAL REPRESSOR"/>
    <property type="match status" value="1"/>
</dbReference>
<dbReference type="RefSeq" id="WP_254090776.1">
    <property type="nucleotide sequence ID" value="NZ_JAHESC010000017.1"/>
</dbReference>
<dbReference type="Pfam" id="PF04326">
    <property type="entry name" value="SLFN_AlbA_2"/>
    <property type="match status" value="1"/>
</dbReference>
<evidence type="ECO:0000313" key="2">
    <source>
        <dbReference type="EMBL" id="MBT1687546.1"/>
    </source>
</evidence>
<accession>A0AAP2GHU2</accession>
<dbReference type="PANTHER" id="PTHR30595:SF6">
    <property type="entry name" value="SCHLAFEN ALBA-2 DOMAIN-CONTAINING PROTEIN"/>
    <property type="match status" value="1"/>
</dbReference>
<dbReference type="Proteomes" id="UP001319180">
    <property type="component" value="Unassembled WGS sequence"/>
</dbReference>
<dbReference type="Gene3D" id="3.30.950.30">
    <property type="entry name" value="Schlafen, AAA domain"/>
    <property type="match status" value="1"/>
</dbReference>
<gene>
    <name evidence="2" type="ORF">KK078_13325</name>
</gene>
<keyword evidence="3" id="KW-1185">Reference proteome</keyword>
<dbReference type="InterPro" id="IPR007421">
    <property type="entry name" value="Schlafen_AlbA_2_dom"/>
</dbReference>
<feature type="domain" description="Schlafen AlbA-2" evidence="1">
    <location>
        <begin position="25"/>
        <end position="140"/>
    </location>
</feature>
<sequence length="231" mass="26272">MKLHESYTFHAQQFQQLKNLVAQGEGLTLEFKRKAAFPDKIVREMIAFANTKGGILLVGVGDDLSIPGLKYPDDESYVIRQALQKCTPPLPYIETYIPIGNARTVLQYEIPESTVKPHALQVEERRQESYVRVEDKSIKASREVRQIVRRLGQKRDVYFHYGSYEQLLMRYLDEHPSITLQTFMTISGLKKSLASHKLVLLAIAGVLKVTPHERGDLYSLVLRPGSRSTGT</sequence>
<comment type="caution">
    <text evidence="2">The sequence shown here is derived from an EMBL/GenBank/DDBJ whole genome shotgun (WGS) entry which is preliminary data.</text>
</comment>
<proteinExistence type="predicted"/>
<evidence type="ECO:0000313" key="3">
    <source>
        <dbReference type="Proteomes" id="UP001319180"/>
    </source>
</evidence>
<evidence type="ECO:0000259" key="1">
    <source>
        <dbReference type="Pfam" id="PF04326"/>
    </source>
</evidence>
<dbReference type="AlphaFoldDB" id="A0AAP2GHU2"/>
<dbReference type="EMBL" id="JAHESC010000017">
    <property type="protein sequence ID" value="MBT1687546.1"/>
    <property type="molecule type" value="Genomic_DNA"/>
</dbReference>
<reference evidence="2 3" key="1">
    <citation type="submission" date="2021-05" db="EMBL/GenBank/DDBJ databases">
        <title>A Polyphasic approach of four new species of the genus Ohtaekwangia: Ohtaekwangia histidinii sp. nov., Ohtaekwangia cretensis sp. nov., Ohtaekwangia indiensis sp. nov., Ohtaekwangia reichenbachii sp. nov. from diverse environment.</title>
        <authorList>
            <person name="Octaviana S."/>
        </authorList>
    </citation>
    <scope>NUCLEOTIDE SEQUENCE [LARGE SCALE GENOMIC DNA]</scope>
    <source>
        <strain evidence="2 3">PWU37</strain>
    </source>
</reference>